<dbReference type="RefSeq" id="WP_074929705.1">
    <property type="nucleotide sequence ID" value="NZ_FORI01000001.1"/>
</dbReference>
<dbReference type="InterPro" id="IPR005147">
    <property type="entry name" value="tRNA_synthase_B5-dom"/>
</dbReference>
<dbReference type="Gene3D" id="2.40.50.140">
    <property type="entry name" value="Nucleic acid-binding proteins"/>
    <property type="match status" value="1"/>
</dbReference>
<dbReference type="InterPro" id="IPR020825">
    <property type="entry name" value="Phe-tRNA_synthase-like_B3/B4"/>
</dbReference>
<dbReference type="Gene3D" id="3.30.56.10">
    <property type="match status" value="2"/>
</dbReference>
<dbReference type="Gene3D" id="3.30.930.10">
    <property type="entry name" value="Bira Bifunctional Protein, Domain 2"/>
    <property type="match status" value="1"/>
</dbReference>
<keyword evidence="14 19" id="KW-0030">Aminoacyl-tRNA synthetase</keyword>
<dbReference type="OrthoDB" id="9805455at2"/>
<comment type="similarity">
    <text evidence="3">Belongs to the phenylalanyl-tRNA synthetase beta subunit family. Type 2 subfamily.</text>
</comment>
<dbReference type="GO" id="GO:0000049">
    <property type="term" value="F:tRNA binding"/>
    <property type="evidence" value="ECO:0007669"/>
    <property type="project" value="UniProtKB-UniRule"/>
</dbReference>
<dbReference type="InterPro" id="IPR009061">
    <property type="entry name" value="DNA-bd_dom_put_sf"/>
</dbReference>
<keyword evidence="12 15" id="KW-0694">RNA-binding</keyword>
<evidence type="ECO:0000256" key="9">
    <source>
        <dbReference type="ARBA" id="ARBA00022741"/>
    </source>
</evidence>
<evidence type="ECO:0000256" key="15">
    <source>
        <dbReference type="PROSITE-ProRule" id="PRU00209"/>
    </source>
</evidence>
<feature type="region of interest" description="Disordered" evidence="16">
    <location>
        <begin position="575"/>
        <end position="607"/>
    </location>
</feature>
<dbReference type="GO" id="GO:0006432">
    <property type="term" value="P:phenylalanyl-tRNA aminoacylation"/>
    <property type="evidence" value="ECO:0007669"/>
    <property type="project" value="InterPro"/>
</dbReference>
<dbReference type="EC" id="6.1.1.20" evidence="4"/>
<dbReference type="PANTHER" id="PTHR10947">
    <property type="entry name" value="PHENYLALANYL-TRNA SYNTHETASE BETA CHAIN AND LEUCINE-RICH REPEAT-CONTAINING PROTEIN 47"/>
    <property type="match status" value="1"/>
</dbReference>
<keyword evidence="6 15" id="KW-0820">tRNA-binding</keyword>
<dbReference type="GO" id="GO:0004826">
    <property type="term" value="F:phenylalanine-tRNA ligase activity"/>
    <property type="evidence" value="ECO:0007669"/>
    <property type="project" value="UniProtKB-EC"/>
</dbReference>
<evidence type="ECO:0000256" key="1">
    <source>
        <dbReference type="ARBA" id="ARBA00001946"/>
    </source>
</evidence>
<evidence type="ECO:0000313" key="19">
    <source>
        <dbReference type="EMBL" id="SFI39958.1"/>
    </source>
</evidence>
<comment type="subcellular location">
    <subcellularLocation>
        <location evidence="2">Cytoplasm</location>
    </subcellularLocation>
</comment>
<protein>
    <recommendedName>
        <fullName evidence="4">phenylalanine--tRNA ligase</fullName>
        <ecNumber evidence="4">6.1.1.20</ecNumber>
    </recommendedName>
</protein>
<dbReference type="Gene3D" id="3.50.40.10">
    <property type="entry name" value="Phenylalanyl-trna Synthetase, Chain B, domain 3"/>
    <property type="match status" value="1"/>
</dbReference>
<keyword evidence="20" id="KW-1185">Reference proteome</keyword>
<evidence type="ECO:0000256" key="11">
    <source>
        <dbReference type="ARBA" id="ARBA00022842"/>
    </source>
</evidence>
<dbReference type="InterPro" id="IPR045060">
    <property type="entry name" value="Phe-tRNA-ligase_IIc_bsu"/>
</dbReference>
<gene>
    <name evidence="19" type="ORF">SAMN04487775_101124</name>
</gene>
<dbReference type="PROSITE" id="PS50886">
    <property type="entry name" value="TRBD"/>
    <property type="match status" value="1"/>
</dbReference>
<dbReference type="SUPFAM" id="SSF55681">
    <property type="entry name" value="Class II aaRS and biotin synthetases"/>
    <property type="match status" value="1"/>
</dbReference>
<evidence type="ECO:0000256" key="14">
    <source>
        <dbReference type="ARBA" id="ARBA00023146"/>
    </source>
</evidence>
<evidence type="ECO:0000259" key="18">
    <source>
        <dbReference type="PROSITE" id="PS51483"/>
    </source>
</evidence>
<dbReference type="InterPro" id="IPR002547">
    <property type="entry name" value="tRNA-bd_dom"/>
</dbReference>
<feature type="compositionally biased region" description="Basic and acidic residues" evidence="16">
    <location>
        <begin position="575"/>
        <end position="586"/>
    </location>
</feature>
<keyword evidence="8" id="KW-0479">Metal-binding</keyword>
<feature type="compositionally biased region" description="Polar residues" evidence="16">
    <location>
        <begin position="588"/>
        <end position="602"/>
    </location>
</feature>
<dbReference type="Proteomes" id="UP000182737">
    <property type="component" value="Unassembled WGS sequence"/>
</dbReference>
<keyword evidence="9" id="KW-0547">Nucleotide-binding</keyword>
<name>A0A1I3HW24_9SPIR</name>
<comment type="cofactor">
    <cofactor evidence="1">
        <name>Mg(2+)</name>
        <dbReference type="ChEBI" id="CHEBI:18420"/>
    </cofactor>
</comment>
<evidence type="ECO:0000256" key="3">
    <source>
        <dbReference type="ARBA" id="ARBA00007438"/>
    </source>
</evidence>
<evidence type="ECO:0000256" key="6">
    <source>
        <dbReference type="ARBA" id="ARBA00022555"/>
    </source>
</evidence>
<evidence type="ECO:0000256" key="16">
    <source>
        <dbReference type="SAM" id="MobiDB-lite"/>
    </source>
</evidence>
<evidence type="ECO:0000256" key="7">
    <source>
        <dbReference type="ARBA" id="ARBA00022598"/>
    </source>
</evidence>
<dbReference type="InterPro" id="IPR045864">
    <property type="entry name" value="aa-tRNA-synth_II/BPL/LPL"/>
</dbReference>
<dbReference type="AlphaFoldDB" id="A0A1I3HW24"/>
<keyword evidence="13" id="KW-0648">Protein biosynthesis</keyword>
<dbReference type="Pfam" id="PF01588">
    <property type="entry name" value="tRNA_bind"/>
    <property type="match status" value="1"/>
</dbReference>
<dbReference type="GO" id="GO:0005524">
    <property type="term" value="F:ATP binding"/>
    <property type="evidence" value="ECO:0007669"/>
    <property type="project" value="UniProtKB-KW"/>
</dbReference>
<proteinExistence type="inferred from homology"/>
<evidence type="ECO:0000256" key="13">
    <source>
        <dbReference type="ARBA" id="ARBA00022917"/>
    </source>
</evidence>
<accession>A0A1I3HW24</accession>
<dbReference type="CDD" id="cd00769">
    <property type="entry name" value="PheRS_beta_core"/>
    <property type="match status" value="1"/>
</dbReference>
<dbReference type="SMART" id="SM00874">
    <property type="entry name" value="B5"/>
    <property type="match status" value="1"/>
</dbReference>
<dbReference type="SMART" id="SM00873">
    <property type="entry name" value="B3_4"/>
    <property type="match status" value="1"/>
</dbReference>
<dbReference type="Pfam" id="PF17759">
    <property type="entry name" value="tRNA_synthFbeta"/>
    <property type="match status" value="1"/>
</dbReference>
<dbReference type="InterPro" id="IPR005146">
    <property type="entry name" value="B3/B4_tRNA-bd"/>
</dbReference>
<dbReference type="NCBIfam" id="TIGR00471">
    <property type="entry name" value="pheT_arch"/>
    <property type="match status" value="1"/>
</dbReference>
<evidence type="ECO:0000256" key="10">
    <source>
        <dbReference type="ARBA" id="ARBA00022840"/>
    </source>
</evidence>
<feature type="domain" description="TRNA-binding" evidence="17">
    <location>
        <begin position="613"/>
        <end position="717"/>
    </location>
</feature>
<keyword evidence="5" id="KW-0963">Cytoplasm</keyword>
<keyword evidence="10" id="KW-0067">ATP-binding</keyword>
<dbReference type="CDD" id="cd02153">
    <property type="entry name" value="tRNA_bindingDomain"/>
    <property type="match status" value="1"/>
</dbReference>
<dbReference type="GO" id="GO:0009328">
    <property type="term" value="C:phenylalanine-tRNA ligase complex"/>
    <property type="evidence" value="ECO:0007669"/>
    <property type="project" value="TreeGrafter"/>
</dbReference>
<keyword evidence="7" id="KW-0436">Ligase</keyword>
<keyword evidence="11" id="KW-0460">Magnesium</keyword>
<dbReference type="SUPFAM" id="SSF50249">
    <property type="entry name" value="Nucleic acid-binding proteins"/>
    <property type="match status" value="1"/>
</dbReference>
<sequence length="773" mass="85743">MPKIECNEKLFFDAIGKKYTYDALEDVLPCAKAELDEKPDMSQPENERVVKIELNDTNRPDLWSTNGVARQIKLHEGGKTVDYMKLMSNHGNSDYEGRIVEVDPELKDIRPYMVAFMITGKAIDDPMLKDIIQTQEKLAWNFGRKRKSISMGVYRVDQIKFPVKYHAVDPDKTSFVPLACDAPMTCSQILTDHPKGKDFGWILADMKKFPLLSDAKDEVLSMAPIINSATLGAVQVGDKDLMVELTGDNIENLILSANIVACDFADQGYEIKPILVKHPYDTGLGKDIMVPYYFQPTTKTTLGAINKLLGSDFDMNKVVDALTRMGSTVEVKGEEITLSPAPYRNDFLHEVDIIEDVMIGCNVAAFEPRTPQDFTVGRLLPLTEFSRKAKTLMVGLGYQEMIFNYVGSKKDYIDNMLIDGSKVIEIANPMSENYQFIRPEILSSLCRAEAGSANAMYPHKIFEIGKVAYLKEDENTGTITRQHLGFLTAASNANFNTLASEVSSLVYFLDHEYKVVESEDPRFIPGRQAQLIVDGQPAGVFGEVHPQVLENWGITVPCAAGELDLETLMATADTKTEAEKAKDKKVVSTGSTTEAPANNNQKSEAETNPVKYFNEHIELRVAKITKVETNPQGDKLYIETLDDGTGTERIIQSGLRPYLTEDELLGQHVIIAANLAPRKMKGVESRGMLLACDYTEDGKEKVELLTAPWAAPGTIIQIEGAEYNGEKPAKIDIDHFCKIEYRVSGKCFTIAGQKATAAGKPVTTNKADNCEVC</sequence>
<feature type="domain" description="B5" evidence="18">
    <location>
        <begin position="293"/>
        <end position="368"/>
    </location>
</feature>
<reference evidence="20" key="1">
    <citation type="submission" date="2016-10" db="EMBL/GenBank/DDBJ databases">
        <authorList>
            <person name="Varghese N."/>
            <person name="Submissions S."/>
        </authorList>
    </citation>
    <scope>NUCLEOTIDE SEQUENCE [LARGE SCALE GENOMIC DNA]</scope>
    <source>
        <strain evidence="20">XBD1002</strain>
    </source>
</reference>
<evidence type="ECO:0000256" key="12">
    <source>
        <dbReference type="ARBA" id="ARBA00022884"/>
    </source>
</evidence>
<evidence type="ECO:0000256" key="5">
    <source>
        <dbReference type="ARBA" id="ARBA00022490"/>
    </source>
</evidence>
<dbReference type="EMBL" id="FORI01000001">
    <property type="protein sequence ID" value="SFI39958.1"/>
    <property type="molecule type" value="Genomic_DNA"/>
</dbReference>
<dbReference type="InterPro" id="IPR012340">
    <property type="entry name" value="NA-bd_OB-fold"/>
</dbReference>
<dbReference type="GO" id="GO:0000287">
    <property type="term" value="F:magnesium ion binding"/>
    <property type="evidence" value="ECO:0007669"/>
    <property type="project" value="InterPro"/>
</dbReference>
<dbReference type="SUPFAM" id="SSF46955">
    <property type="entry name" value="Putative DNA-binding domain"/>
    <property type="match status" value="1"/>
</dbReference>
<dbReference type="PANTHER" id="PTHR10947:SF0">
    <property type="entry name" value="PHENYLALANINE--TRNA LIGASE BETA SUBUNIT"/>
    <property type="match status" value="1"/>
</dbReference>
<evidence type="ECO:0000313" key="20">
    <source>
        <dbReference type="Proteomes" id="UP000182737"/>
    </source>
</evidence>
<evidence type="ECO:0000259" key="17">
    <source>
        <dbReference type="PROSITE" id="PS50886"/>
    </source>
</evidence>
<dbReference type="Pfam" id="PF03484">
    <property type="entry name" value="B5"/>
    <property type="match status" value="1"/>
</dbReference>
<organism evidence="19 20">
    <name type="scientific">Treponema bryantii</name>
    <dbReference type="NCBI Taxonomy" id="163"/>
    <lineage>
        <taxon>Bacteria</taxon>
        <taxon>Pseudomonadati</taxon>
        <taxon>Spirochaetota</taxon>
        <taxon>Spirochaetia</taxon>
        <taxon>Spirochaetales</taxon>
        <taxon>Treponemataceae</taxon>
        <taxon>Treponema</taxon>
    </lineage>
</organism>
<dbReference type="PROSITE" id="PS51483">
    <property type="entry name" value="B5"/>
    <property type="match status" value="1"/>
</dbReference>
<evidence type="ECO:0000256" key="8">
    <source>
        <dbReference type="ARBA" id="ARBA00022723"/>
    </source>
</evidence>
<dbReference type="InterPro" id="IPR041616">
    <property type="entry name" value="PheRS_beta_core"/>
</dbReference>
<dbReference type="InterPro" id="IPR004531">
    <property type="entry name" value="Phe-tRNA-synth_IIc_bsu_arc_euk"/>
</dbReference>
<evidence type="ECO:0000256" key="4">
    <source>
        <dbReference type="ARBA" id="ARBA00012814"/>
    </source>
</evidence>
<evidence type="ECO:0000256" key="2">
    <source>
        <dbReference type="ARBA" id="ARBA00004496"/>
    </source>
</evidence>